<dbReference type="NCBIfam" id="TIGR00665">
    <property type="entry name" value="DnaB"/>
    <property type="match status" value="1"/>
</dbReference>
<reference evidence="15" key="1">
    <citation type="submission" date="2016-11" db="EMBL/GenBank/DDBJ databases">
        <authorList>
            <person name="Varghese N."/>
            <person name="Submissions S."/>
        </authorList>
    </citation>
    <scope>NUCLEOTIDE SEQUENCE [LARGE SCALE GENOMIC DNA]</scope>
    <source>
        <strain evidence="15">DSM 27370</strain>
    </source>
</reference>
<comment type="function">
    <text evidence="12">The main replicative DNA helicase, it participates in initiation and elongation during chromosome replication. Travels ahead of the DNA replisome, separating dsDNA into templates for DNA synthesis. A processive ATP-dependent 5'-3' DNA helicase it has DNA-dependent ATPase activity.</text>
</comment>
<evidence type="ECO:0000259" key="13">
    <source>
        <dbReference type="PROSITE" id="PS51199"/>
    </source>
</evidence>
<dbReference type="PROSITE" id="PS51199">
    <property type="entry name" value="SF4_HELICASE"/>
    <property type="match status" value="1"/>
</dbReference>
<comment type="similarity">
    <text evidence="1 12">Belongs to the helicase family. DnaB subfamily.</text>
</comment>
<keyword evidence="6 12" id="KW-0347">Helicase</keyword>
<dbReference type="AlphaFoldDB" id="A0A1M5IXC2"/>
<dbReference type="Pfam" id="PF03796">
    <property type="entry name" value="DnaB_C"/>
    <property type="match status" value="1"/>
</dbReference>
<evidence type="ECO:0000256" key="5">
    <source>
        <dbReference type="ARBA" id="ARBA00022801"/>
    </source>
</evidence>
<evidence type="ECO:0000256" key="2">
    <source>
        <dbReference type="ARBA" id="ARBA00022515"/>
    </source>
</evidence>
<evidence type="ECO:0000313" key="14">
    <source>
        <dbReference type="EMBL" id="SHG32946.1"/>
    </source>
</evidence>
<keyword evidence="7 12" id="KW-0067">ATP-binding</keyword>
<evidence type="ECO:0000256" key="7">
    <source>
        <dbReference type="ARBA" id="ARBA00022840"/>
    </source>
</evidence>
<evidence type="ECO:0000256" key="3">
    <source>
        <dbReference type="ARBA" id="ARBA00022705"/>
    </source>
</evidence>
<dbReference type="GO" id="GO:0005829">
    <property type="term" value="C:cytosol"/>
    <property type="evidence" value="ECO:0007669"/>
    <property type="project" value="TreeGrafter"/>
</dbReference>
<dbReference type="GO" id="GO:1990077">
    <property type="term" value="C:primosome complex"/>
    <property type="evidence" value="ECO:0007669"/>
    <property type="project" value="UniProtKB-UniRule"/>
</dbReference>
<evidence type="ECO:0000256" key="8">
    <source>
        <dbReference type="ARBA" id="ARBA00023125"/>
    </source>
</evidence>
<dbReference type="Pfam" id="PF00772">
    <property type="entry name" value="DnaB"/>
    <property type="match status" value="1"/>
</dbReference>
<dbReference type="GO" id="GO:0006269">
    <property type="term" value="P:DNA replication, synthesis of primer"/>
    <property type="evidence" value="ECO:0007669"/>
    <property type="project" value="UniProtKB-UniRule"/>
</dbReference>
<organism evidence="14 15">
    <name type="scientific">Dysgonomonas macrotermitis</name>
    <dbReference type="NCBI Taxonomy" id="1346286"/>
    <lineage>
        <taxon>Bacteria</taxon>
        <taxon>Pseudomonadati</taxon>
        <taxon>Bacteroidota</taxon>
        <taxon>Bacteroidia</taxon>
        <taxon>Bacteroidales</taxon>
        <taxon>Dysgonomonadaceae</taxon>
        <taxon>Dysgonomonas</taxon>
    </lineage>
</organism>
<keyword evidence="4 12" id="KW-0547">Nucleotide-binding</keyword>
<dbReference type="GO" id="GO:0016887">
    <property type="term" value="F:ATP hydrolysis activity"/>
    <property type="evidence" value="ECO:0007669"/>
    <property type="project" value="RHEA"/>
</dbReference>
<dbReference type="InterPro" id="IPR016136">
    <property type="entry name" value="DNA_helicase_N/primase_C"/>
</dbReference>
<dbReference type="PANTHER" id="PTHR30153:SF2">
    <property type="entry name" value="REPLICATIVE DNA HELICASE"/>
    <property type="match status" value="1"/>
</dbReference>
<dbReference type="STRING" id="1346286.SAMN05444362_12148"/>
<keyword evidence="2 12" id="KW-0639">Primosome</keyword>
<dbReference type="EMBL" id="FQUC01000021">
    <property type="protein sequence ID" value="SHG32946.1"/>
    <property type="molecule type" value="Genomic_DNA"/>
</dbReference>
<keyword evidence="5 12" id="KW-0378">Hydrolase</keyword>
<keyword evidence="8 12" id="KW-0238">DNA-binding</keyword>
<evidence type="ECO:0000256" key="4">
    <source>
        <dbReference type="ARBA" id="ARBA00022741"/>
    </source>
</evidence>
<feature type="domain" description="SF4 helicase" evidence="13">
    <location>
        <begin position="198"/>
        <end position="468"/>
    </location>
</feature>
<dbReference type="Gene3D" id="3.40.50.300">
    <property type="entry name" value="P-loop containing nucleotide triphosphate hydrolases"/>
    <property type="match status" value="1"/>
</dbReference>
<dbReference type="SUPFAM" id="SSF48024">
    <property type="entry name" value="N-terminal domain of DnaB helicase"/>
    <property type="match status" value="1"/>
</dbReference>
<evidence type="ECO:0000256" key="1">
    <source>
        <dbReference type="ARBA" id="ARBA00008428"/>
    </source>
</evidence>
<dbReference type="SUPFAM" id="SSF52540">
    <property type="entry name" value="P-loop containing nucleoside triphosphate hydrolases"/>
    <property type="match status" value="1"/>
</dbReference>
<proteinExistence type="inferred from homology"/>
<keyword evidence="15" id="KW-1185">Reference proteome</keyword>
<evidence type="ECO:0000313" key="15">
    <source>
        <dbReference type="Proteomes" id="UP000184480"/>
    </source>
</evidence>
<dbReference type="InterPro" id="IPR007693">
    <property type="entry name" value="DNA_helicase_DnaB-like_N"/>
</dbReference>
<dbReference type="EC" id="5.6.2.3" evidence="11 12"/>
<name>A0A1M5IXC2_9BACT</name>
<evidence type="ECO:0000256" key="9">
    <source>
        <dbReference type="ARBA" id="ARBA00023235"/>
    </source>
</evidence>
<protein>
    <recommendedName>
        <fullName evidence="11 12">Replicative DNA helicase</fullName>
        <ecNumber evidence="11 12">5.6.2.3</ecNumber>
    </recommendedName>
</protein>
<dbReference type="CDD" id="cd00984">
    <property type="entry name" value="DnaB_C"/>
    <property type="match status" value="1"/>
</dbReference>
<dbReference type="InterPro" id="IPR007694">
    <property type="entry name" value="DNA_helicase_DnaB-like_C"/>
</dbReference>
<comment type="catalytic activity">
    <reaction evidence="10 12">
        <text>ATP + H2O = ADP + phosphate + H(+)</text>
        <dbReference type="Rhea" id="RHEA:13065"/>
        <dbReference type="ChEBI" id="CHEBI:15377"/>
        <dbReference type="ChEBI" id="CHEBI:15378"/>
        <dbReference type="ChEBI" id="CHEBI:30616"/>
        <dbReference type="ChEBI" id="CHEBI:43474"/>
        <dbReference type="ChEBI" id="CHEBI:456216"/>
        <dbReference type="EC" id="5.6.2.3"/>
    </reaction>
</comment>
<dbReference type="InterPro" id="IPR036185">
    <property type="entry name" value="DNA_heli_DnaB-like_N_sf"/>
</dbReference>
<dbReference type="InterPro" id="IPR027417">
    <property type="entry name" value="P-loop_NTPase"/>
</dbReference>
<evidence type="ECO:0000256" key="10">
    <source>
        <dbReference type="ARBA" id="ARBA00048954"/>
    </source>
</evidence>
<dbReference type="Gene3D" id="1.10.860.10">
    <property type="entry name" value="DNAb Helicase, Chain A"/>
    <property type="match status" value="1"/>
</dbReference>
<accession>A0A1M5IXC2</accession>
<sequence>MEKTKYNKKSQHKPMLSPINPDIGFVPPQALELEEAVLGAILIEKEAFSLVEEILLPDDFYTDQHQIIFNSIRRLNKESKPIDMMTVVESLRNDNKLEEIGGPVAIAQLTERVASAAHIAFHANIIKQKSIERKAILIGREITQQIMLNSDISDVLFGFGKKIEELQEALIGRANGDHVSVPIKKALEEMHNRIKLARQGIRSGVNTGFADLNKYTNGWQPGDLIIEAARPAMGKTAVALQHAKSAALQGIPVAFFSLEMSDVSLANRLILSEANVDPEKFKSGYLSNEEIDLIEKSAGTLWKLPIYVDDNPCASMGYIRAKCRLLKKKGQLGLIVGDYLQLAENDEESGSREQEVAKMSRTAKKIAKELEVPFILLSQLNRGNESRSDKKPLLSDLRESGAIEQDADMVIFIHRPEYYGIEVTDKNGVKESNYGELIIAKHRNGATGTVKFKHNIGMTKFFDYNYKHEIPVYEIQSERFSNDVPF</sequence>
<keyword evidence="3 12" id="KW-0235">DNA replication</keyword>
<evidence type="ECO:0000256" key="12">
    <source>
        <dbReference type="RuleBase" id="RU362085"/>
    </source>
</evidence>
<evidence type="ECO:0000256" key="6">
    <source>
        <dbReference type="ARBA" id="ARBA00022806"/>
    </source>
</evidence>
<dbReference type="Proteomes" id="UP000184480">
    <property type="component" value="Unassembled WGS sequence"/>
</dbReference>
<dbReference type="GO" id="GO:0005524">
    <property type="term" value="F:ATP binding"/>
    <property type="evidence" value="ECO:0007669"/>
    <property type="project" value="UniProtKB-UniRule"/>
</dbReference>
<keyword evidence="9" id="KW-0413">Isomerase</keyword>
<dbReference type="InterPro" id="IPR007692">
    <property type="entry name" value="DNA_helicase_DnaB"/>
</dbReference>
<dbReference type="GO" id="GO:0003677">
    <property type="term" value="F:DNA binding"/>
    <property type="evidence" value="ECO:0007669"/>
    <property type="project" value="UniProtKB-UniRule"/>
</dbReference>
<evidence type="ECO:0000256" key="11">
    <source>
        <dbReference type="NCBIfam" id="TIGR00665"/>
    </source>
</evidence>
<dbReference type="PANTHER" id="PTHR30153">
    <property type="entry name" value="REPLICATIVE DNA HELICASE DNAB"/>
    <property type="match status" value="1"/>
</dbReference>
<gene>
    <name evidence="14" type="ORF">SAMN05444362_12148</name>
</gene>
<dbReference type="GO" id="GO:0043139">
    <property type="term" value="F:5'-3' DNA helicase activity"/>
    <property type="evidence" value="ECO:0007669"/>
    <property type="project" value="UniProtKB-EC"/>
</dbReference>